<protein>
    <recommendedName>
        <fullName evidence="9">DUF445 domain-containing protein</fullName>
    </recommendedName>
</protein>
<feature type="transmembrane region" description="Helical" evidence="6">
    <location>
        <begin position="6"/>
        <end position="30"/>
    </location>
</feature>
<evidence type="ECO:0000313" key="8">
    <source>
        <dbReference type="Proteomes" id="UP000215224"/>
    </source>
</evidence>
<dbReference type="EMBL" id="CP018866">
    <property type="protein sequence ID" value="AST90464.1"/>
    <property type="molecule type" value="Genomic_DNA"/>
</dbReference>
<comment type="subcellular location">
    <subcellularLocation>
        <location evidence="1">Cell membrane</location>
    </subcellularLocation>
</comment>
<gene>
    <name evidence="7" type="ORF">BC6307_03825</name>
</gene>
<evidence type="ECO:0008006" key="9">
    <source>
        <dbReference type="Google" id="ProtNLM"/>
    </source>
</evidence>
<keyword evidence="5 6" id="KW-0472">Membrane</keyword>
<evidence type="ECO:0000256" key="5">
    <source>
        <dbReference type="ARBA" id="ARBA00023136"/>
    </source>
</evidence>
<comment type="similarity">
    <text evidence="2">Belongs to the UPF0754 family.</text>
</comment>
<dbReference type="RefSeq" id="WP_066419196.1">
    <property type="nucleotide sequence ID" value="NZ_CP018866.1"/>
</dbReference>
<dbReference type="KEGG" id="bcoh:BC6307_03825"/>
<dbReference type="InterPro" id="IPR007383">
    <property type="entry name" value="DUF445"/>
</dbReference>
<evidence type="ECO:0000313" key="7">
    <source>
        <dbReference type="EMBL" id="AST90464.1"/>
    </source>
</evidence>
<dbReference type="Pfam" id="PF04286">
    <property type="entry name" value="DUF445"/>
    <property type="match status" value="1"/>
</dbReference>
<dbReference type="Proteomes" id="UP000215224">
    <property type="component" value="Chromosome"/>
</dbReference>
<organism evidence="7 8">
    <name type="scientific">Sutcliffiella cohnii</name>
    <dbReference type="NCBI Taxonomy" id="33932"/>
    <lineage>
        <taxon>Bacteria</taxon>
        <taxon>Bacillati</taxon>
        <taxon>Bacillota</taxon>
        <taxon>Bacilli</taxon>
        <taxon>Bacillales</taxon>
        <taxon>Bacillaceae</taxon>
        <taxon>Sutcliffiella</taxon>
    </lineage>
</organism>
<dbReference type="PANTHER" id="PTHR35791:SF1">
    <property type="entry name" value="UPF0754 MEMBRANE PROTEIN YHEB"/>
    <property type="match status" value="1"/>
</dbReference>
<accession>A0A223KM87</accession>
<evidence type="ECO:0000256" key="2">
    <source>
        <dbReference type="ARBA" id="ARBA00008053"/>
    </source>
</evidence>
<reference evidence="7 8" key="1">
    <citation type="submission" date="2016-12" db="EMBL/GenBank/DDBJ databases">
        <title>The whole genome sequencing and assembly of Bacillus cohnii DSM 6307T strain.</title>
        <authorList>
            <person name="Lee Y.-J."/>
            <person name="Yi H."/>
            <person name="Bahn Y.-S."/>
            <person name="Kim J.F."/>
            <person name="Lee D.-W."/>
        </authorList>
    </citation>
    <scope>NUCLEOTIDE SEQUENCE [LARGE SCALE GENOMIC DNA]</scope>
    <source>
        <strain evidence="7 8">DSM 6307</strain>
    </source>
</reference>
<evidence type="ECO:0000256" key="1">
    <source>
        <dbReference type="ARBA" id="ARBA00004236"/>
    </source>
</evidence>
<feature type="transmembrane region" description="Helical" evidence="6">
    <location>
        <begin position="355"/>
        <end position="376"/>
    </location>
</feature>
<dbReference type="GO" id="GO:0005886">
    <property type="term" value="C:plasma membrane"/>
    <property type="evidence" value="ECO:0007669"/>
    <property type="project" value="UniProtKB-SubCell"/>
</dbReference>
<dbReference type="InterPro" id="IPR016991">
    <property type="entry name" value="UCP032178"/>
</dbReference>
<dbReference type="PANTHER" id="PTHR35791">
    <property type="entry name" value="UPF0754 MEMBRANE PROTEIN YHEB"/>
    <property type="match status" value="1"/>
</dbReference>
<keyword evidence="3 6" id="KW-0812">Transmembrane</keyword>
<dbReference type="STRING" id="1314751.GCA_001591425_03534"/>
<dbReference type="PIRSF" id="PIRSF032178">
    <property type="entry name" value="UCP032178"/>
    <property type="match status" value="1"/>
</dbReference>
<dbReference type="AlphaFoldDB" id="A0A223KM87"/>
<proteinExistence type="inferred from homology"/>
<name>A0A223KM87_9BACI</name>
<keyword evidence="4 6" id="KW-1133">Transmembrane helix</keyword>
<keyword evidence="8" id="KW-1185">Reference proteome</keyword>
<evidence type="ECO:0000256" key="3">
    <source>
        <dbReference type="ARBA" id="ARBA00022692"/>
    </source>
</evidence>
<evidence type="ECO:0000256" key="6">
    <source>
        <dbReference type="SAM" id="Phobius"/>
    </source>
</evidence>
<sequence length="377" mass="43272">MNEVLILTIMVIIGAFIGGMTNLLAIKMLFRPYNPIYIGKWKLPFTPGLIPKRRDELAEQLGRLVMEHLLTADSVKRRLMNSAFQEEITHWVIKQTNELLQSEQTLQQLAITFGVDDFKSLTNSKFEKWVEEKYDELLEEYGEKELSKILPQHLAEKLESYIPLVAAYIVQKGQAYFESDEGKYQLQKLINDFVSSKGMLGNMMQMFLGNVNLVDKVQPEVLKFLRNEGTTDTIEALLDKEWEKIKAYRVEEVENKLTKEAILGTIHSLAHTILNIDRCLDLSIKQLAEPIRPWIVNELLPRGIRLGTERLLNQLDAILEKLQLAHVVQEQVESFSLKRLEEIVLSVTKRELKMITYLGALLGGSIGFIQGLFVMLL</sequence>
<evidence type="ECO:0000256" key="4">
    <source>
        <dbReference type="ARBA" id="ARBA00022989"/>
    </source>
</evidence>